<name>A0AAF0KK93_9HYPH</name>
<organism evidence="1 2">
    <name type="scientific">Agrobacterium larrymoorei</name>
    <dbReference type="NCBI Taxonomy" id="160699"/>
    <lineage>
        <taxon>Bacteria</taxon>
        <taxon>Pseudomonadati</taxon>
        <taxon>Pseudomonadota</taxon>
        <taxon>Alphaproteobacteria</taxon>
        <taxon>Hyphomicrobiales</taxon>
        <taxon>Rhizobiaceae</taxon>
        <taxon>Rhizobium/Agrobacterium group</taxon>
        <taxon>Agrobacterium</taxon>
    </lineage>
</organism>
<keyword evidence="1" id="KW-0614">Plasmid</keyword>
<dbReference type="RefSeq" id="WP_137395838.1">
    <property type="nucleotide sequence ID" value="NZ_CP124735.1"/>
</dbReference>
<dbReference type="Proteomes" id="UP000298664">
    <property type="component" value="Plasmid pAlCFBP5477"/>
</dbReference>
<geneLocation type="plasmid" evidence="1 2">
    <name>pAlCFBP5477</name>
</geneLocation>
<dbReference type="AlphaFoldDB" id="A0AAF0KK93"/>
<proteinExistence type="predicted"/>
<reference evidence="1" key="1">
    <citation type="submission" date="2023-05" db="EMBL/GenBank/DDBJ databases">
        <title>Complete genome sequence of Agrobacterium larrymoorei CFBP5477.</title>
        <authorList>
            <person name="Yen H.-C."/>
            <person name="Chou L."/>
            <person name="Lin Y.-C."/>
            <person name="Lai E.-M."/>
            <person name="Kuo C.-H."/>
        </authorList>
    </citation>
    <scope>NUCLEOTIDE SEQUENCE</scope>
    <source>
        <strain evidence="1">CFBP5477</strain>
        <plasmid evidence="1">pAlCFBP5477</plasmid>
    </source>
</reference>
<evidence type="ECO:0000313" key="1">
    <source>
        <dbReference type="EMBL" id="WHA44054.1"/>
    </source>
</evidence>
<evidence type="ECO:0000313" key="2">
    <source>
        <dbReference type="Proteomes" id="UP000298664"/>
    </source>
</evidence>
<dbReference type="EMBL" id="CP124735">
    <property type="protein sequence ID" value="WHA44054.1"/>
    <property type="molecule type" value="Genomic_DNA"/>
</dbReference>
<protein>
    <submittedName>
        <fullName evidence="1">Uncharacterized protein</fullName>
    </submittedName>
</protein>
<gene>
    <name evidence="1" type="ORF">CFBP5477_021800</name>
</gene>
<accession>A0AAF0KK93</accession>
<sequence>MIKVDEGKRVSWQLYKDGNDDLILSVLCGSIGTWEFKTFLSYKEQEKHTEQGSVFLDNLALVISKDPEHYKTRQIS</sequence>